<reference evidence="4 5" key="1">
    <citation type="submission" date="2017-10" db="EMBL/GenBank/DDBJ databases">
        <title>The new phylogeny of genus Mycobacterium.</title>
        <authorList>
            <person name="Tortoli E."/>
            <person name="Trovato A."/>
            <person name="Cirillo D.M."/>
        </authorList>
    </citation>
    <scope>NUCLEOTIDE SEQUENCE [LARGE SCALE GENOMIC DNA]</scope>
    <source>
        <strain evidence="4 5">CCUG37673</strain>
    </source>
</reference>
<name>A0A2A7N4C5_MYCAG</name>
<dbReference type="EMBL" id="PDCP01000019">
    <property type="protein sequence ID" value="PEG38597.1"/>
    <property type="molecule type" value="Genomic_DNA"/>
</dbReference>
<dbReference type="SUPFAM" id="SSF46689">
    <property type="entry name" value="Homeodomain-like"/>
    <property type="match status" value="1"/>
</dbReference>
<dbReference type="RefSeq" id="WP_097940477.1">
    <property type="nucleotide sequence ID" value="NZ_BLKS01000001.1"/>
</dbReference>
<proteinExistence type="predicted"/>
<dbReference type="PANTHER" id="PTHR30055:SF184">
    <property type="entry name" value="HTH-TYPE TRANSCRIPTIONAL REGULATOR ETHR"/>
    <property type="match status" value="1"/>
</dbReference>
<dbReference type="GO" id="GO:0003700">
    <property type="term" value="F:DNA-binding transcription factor activity"/>
    <property type="evidence" value="ECO:0007669"/>
    <property type="project" value="TreeGrafter"/>
</dbReference>
<dbReference type="PRINTS" id="PR00455">
    <property type="entry name" value="HTHTETR"/>
</dbReference>
<protein>
    <submittedName>
        <fullName evidence="4">TetR family transcriptional regulator</fullName>
    </submittedName>
</protein>
<dbReference type="PANTHER" id="PTHR30055">
    <property type="entry name" value="HTH-TYPE TRANSCRIPTIONAL REGULATOR RUTR"/>
    <property type="match status" value="1"/>
</dbReference>
<dbReference type="InterPro" id="IPR001647">
    <property type="entry name" value="HTH_TetR"/>
</dbReference>
<gene>
    <name evidence="4" type="ORF">CQY20_12955</name>
</gene>
<feature type="DNA-binding region" description="H-T-H motif" evidence="2">
    <location>
        <begin position="42"/>
        <end position="61"/>
    </location>
</feature>
<evidence type="ECO:0000313" key="5">
    <source>
        <dbReference type="Proteomes" id="UP000220914"/>
    </source>
</evidence>
<keyword evidence="5" id="KW-1185">Reference proteome</keyword>
<dbReference type="SUPFAM" id="SSF48498">
    <property type="entry name" value="Tetracyclin repressor-like, C-terminal domain"/>
    <property type="match status" value="1"/>
</dbReference>
<evidence type="ECO:0000256" key="2">
    <source>
        <dbReference type="PROSITE-ProRule" id="PRU00335"/>
    </source>
</evidence>
<evidence type="ECO:0000259" key="3">
    <source>
        <dbReference type="PROSITE" id="PS50977"/>
    </source>
</evidence>
<dbReference type="OrthoDB" id="5242520at2"/>
<evidence type="ECO:0000313" key="4">
    <source>
        <dbReference type="EMBL" id="PEG38597.1"/>
    </source>
</evidence>
<dbReference type="InterPro" id="IPR009057">
    <property type="entry name" value="Homeodomain-like_sf"/>
</dbReference>
<dbReference type="AlphaFoldDB" id="A0A2A7N4C5"/>
<comment type="caution">
    <text evidence="4">The sequence shown here is derived from an EMBL/GenBank/DDBJ whole genome shotgun (WGS) entry which is preliminary data.</text>
</comment>
<dbReference type="Pfam" id="PF00440">
    <property type="entry name" value="TetR_N"/>
    <property type="match status" value="1"/>
</dbReference>
<dbReference type="InterPro" id="IPR050109">
    <property type="entry name" value="HTH-type_TetR-like_transc_reg"/>
</dbReference>
<dbReference type="GO" id="GO:0000976">
    <property type="term" value="F:transcription cis-regulatory region binding"/>
    <property type="evidence" value="ECO:0007669"/>
    <property type="project" value="TreeGrafter"/>
</dbReference>
<evidence type="ECO:0000256" key="1">
    <source>
        <dbReference type="ARBA" id="ARBA00023125"/>
    </source>
</evidence>
<accession>A0A2A7N4C5</accession>
<dbReference type="Gene3D" id="1.10.10.60">
    <property type="entry name" value="Homeodomain-like"/>
    <property type="match status" value="1"/>
</dbReference>
<dbReference type="Proteomes" id="UP000220914">
    <property type="component" value="Unassembled WGS sequence"/>
</dbReference>
<sequence length="215" mass="23659">MAKAYPSRRGAPPAMRKGDLREQQILDAAETLLATRGYVHMTVSDIAETAGMTRSGVYFYFASKQDILIALVARTGQTLQRGAEEVLGRSGPVKEIIPAALEYTAGQWRDHGVVLRAAVDFASTVPEVDRMWTETAHAIAEAVAELLVRGGLPSGDGPDEASAVARMLCWMVERGFYQASRISEQELERTLQSCQWVWLRVLPDADSLTKSDFRS</sequence>
<dbReference type="Gene3D" id="1.10.357.10">
    <property type="entry name" value="Tetracycline Repressor, domain 2"/>
    <property type="match status" value="1"/>
</dbReference>
<keyword evidence="1 2" id="KW-0238">DNA-binding</keyword>
<dbReference type="InterPro" id="IPR036271">
    <property type="entry name" value="Tet_transcr_reg_TetR-rel_C_sf"/>
</dbReference>
<feature type="domain" description="HTH tetR-type" evidence="3">
    <location>
        <begin position="19"/>
        <end position="79"/>
    </location>
</feature>
<organism evidence="4 5">
    <name type="scientific">Mycolicibacterium agri</name>
    <name type="common">Mycobacterium agri</name>
    <dbReference type="NCBI Taxonomy" id="36811"/>
    <lineage>
        <taxon>Bacteria</taxon>
        <taxon>Bacillati</taxon>
        <taxon>Actinomycetota</taxon>
        <taxon>Actinomycetes</taxon>
        <taxon>Mycobacteriales</taxon>
        <taxon>Mycobacteriaceae</taxon>
        <taxon>Mycolicibacterium</taxon>
    </lineage>
</organism>
<dbReference type="PROSITE" id="PS50977">
    <property type="entry name" value="HTH_TETR_2"/>
    <property type="match status" value="1"/>
</dbReference>